<keyword evidence="2" id="KW-1185">Reference proteome</keyword>
<evidence type="ECO:0000313" key="2">
    <source>
        <dbReference type="Proteomes" id="UP000601435"/>
    </source>
</evidence>
<reference evidence="1" key="1">
    <citation type="submission" date="2021-02" db="EMBL/GenBank/DDBJ databases">
        <authorList>
            <person name="Dougan E. K."/>
            <person name="Rhodes N."/>
            <person name="Thang M."/>
            <person name="Chan C."/>
        </authorList>
    </citation>
    <scope>NUCLEOTIDE SEQUENCE</scope>
</reference>
<proteinExistence type="predicted"/>
<dbReference type="OrthoDB" id="440406at2759"/>
<dbReference type="EMBL" id="CAJNJA010006461">
    <property type="protein sequence ID" value="CAE7210700.1"/>
    <property type="molecule type" value="Genomic_DNA"/>
</dbReference>
<name>A0A812JUP5_9DINO</name>
<dbReference type="Proteomes" id="UP000601435">
    <property type="component" value="Unassembled WGS sequence"/>
</dbReference>
<accession>A0A812JUP5</accession>
<dbReference type="AlphaFoldDB" id="A0A812JUP5"/>
<comment type="caution">
    <text evidence="1">The sequence shown here is derived from an EMBL/GenBank/DDBJ whole genome shotgun (WGS) entry which is preliminary data.</text>
</comment>
<evidence type="ECO:0000313" key="1">
    <source>
        <dbReference type="EMBL" id="CAE7210700.1"/>
    </source>
</evidence>
<organism evidence="1 2">
    <name type="scientific">Symbiodinium necroappetens</name>
    <dbReference type="NCBI Taxonomy" id="1628268"/>
    <lineage>
        <taxon>Eukaryota</taxon>
        <taxon>Sar</taxon>
        <taxon>Alveolata</taxon>
        <taxon>Dinophyceae</taxon>
        <taxon>Suessiales</taxon>
        <taxon>Symbiodiniaceae</taxon>
        <taxon>Symbiodinium</taxon>
    </lineage>
</organism>
<gene>
    <name evidence="1" type="ORF">SNEC2469_LOCUS2114</name>
</gene>
<protein>
    <submittedName>
        <fullName evidence="1">Uncharacterized protein</fullName>
    </submittedName>
</protein>
<sequence>MKVLSRGSIREAPNPITWLNGLISLQSSGGWDTSDVIRAWNDGAAARDRLTGQRFMTVRNVLEMEGSVRENIVSMVNKLGSPYSDENLSSKKLLPGWQFKGAKVTKQSNWARYGMVTTESATYTLQYTNSVFEGMPKTLRQKPTKAILEQRSEFCALAVALREDLVKEIPNIEDYINKRWLKRLAAGDVALEVELCAAVASVFRHTAQGVARACDNSWMSSVVAGLVLSPRVRPA</sequence>